<proteinExistence type="predicted"/>
<dbReference type="EMBL" id="JBAWKB010000004">
    <property type="protein sequence ID" value="MFH6772805.1"/>
    <property type="molecule type" value="Genomic_DNA"/>
</dbReference>
<dbReference type="Proteomes" id="UP001610100">
    <property type="component" value="Unassembled WGS sequence"/>
</dbReference>
<evidence type="ECO:0000313" key="2">
    <source>
        <dbReference type="Proteomes" id="UP001610100"/>
    </source>
</evidence>
<gene>
    <name evidence="1" type="ORF">V8G58_12755</name>
</gene>
<sequence length="310" mass="36880">MKNNIAYQTRQAVLEFTQCEITFCKKNQSFLLNNQWTRKYTESYFSEKVDTLKNQIVKQLTVGRNQKVYLKELLKLLENRIGWLISKQSTQIIFFKKYRVKVIEANDISAISQSDKLSYDNLSNPSKARNDEDQKIYWFLQSYEGTLTNFDPSRDFEIGLLLYVLRLYKRALRALIEYIKPFHSQADFIDFHRSYGSSGFGSVENDRKDRLCHFNLDKKSVAHFWRILVEEKLIVFDELNESKNLLQLKKFVEDNCSYQNTSKERKQIKTFNREYAEVSARQMPEDKQKHLAFIEELIVILEHRKSSLRA</sequence>
<accession>A0ABW7N1H0</accession>
<name>A0ABW7N1H0_9FLAO</name>
<protein>
    <submittedName>
        <fullName evidence="1">Uncharacterized protein</fullName>
    </submittedName>
</protein>
<evidence type="ECO:0000313" key="1">
    <source>
        <dbReference type="EMBL" id="MFH6772805.1"/>
    </source>
</evidence>
<comment type="caution">
    <text evidence="1">The sequence shown here is derived from an EMBL/GenBank/DDBJ whole genome shotgun (WGS) entry which is preliminary data.</text>
</comment>
<keyword evidence="2" id="KW-1185">Reference proteome</keyword>
<organism evidence="1 2">
    <name type="scientific">Gaetbulibacter aestuarii</name>
    <dbReference type="NCBI Taxonomy" id="1502358"/>
    <lineage>
        <taxon>Bacteria</taxon>
        <taxon>Pseudomonadati</taxon>
        <taxon>Bacteroidota</taxon>
        <taxon>Flavobacteriia</taxon>
        <taxon>Flavobacteriales</taxon>
        <taxon>Flavobacteriaceae</taxon>
        <taxon>Gaetbulibacter</taxon>
    </lineage>
</organism>
<dbReference type="RefSeq" id="WP_344741720.1">
    <property type="nucleotide sequence ID" value="NZ_BAABAY010000006.1"/>
</dbReference>
<reference evidence="1 2" key="1">
    <citation type="submission" date="2024-02" db="EMBL/GenBank/DDBJ databases">
        <title>A Gaetbulibacter species isolated from tidal flats and genomic insights of their niches.</title>
        <authorList>
            <person name="Ye Y."/>
        </authorList>
    </citation>
    <scope>NUCLEOTIDE SEQUENCE [LARGE SCALE GENOMIC DNA]</scope>
    <source>
        <strain evidence="1 2">KYW382</strain>
    </source>
</reference>